<accession>A0AA40CSZ7</accession>
<dbReference type="AlphaFoldDB" id="A0AA40CSZ7"/>
<dbReference type="PANTHER" id="PTHR33112:SF12">
    <property type="entry name" value="HETEROKARYON INCOMPATIBILITY DOMAIN-CONTAINING PROTEIN"/>
    <property type="match status" value="1"/>
</dbReference>
<comment type="caution">
    <text evidence="3">The sequence shown here is derived from an EMBL/GenBank/DDBJ whole genome shotgun (WGS) entry which is preliminary data.</text>
</comment>
<keyword evidence="4" id="KW-1185">Reference proteome</keyword>
<evidence type="ECO:0000259" key="2">
    <source>
        <dbReference type="Pfam" id="PF06985"/>
    </source>
</evidence>
<evidence type="ECO:0000313" key="3">
    <source>
        <dbReference type="EMBL" id="KAK0647989.1"/>
    </source>
</evidence>
<organism evidence="3 4">
    <name type="scientific">Cercophora newfieldiana</name>
    <dbReference type="NCBI Taxonomy" id="92897"/>
    <lineage>
        <taxon>Eukaryota</taxon>
        <taxon>Fungi</taxon>
        <taxon>Dikarya</taxon>
        <taxon>Ascomycota</taxon>
        <taxon>Pezizomycotina</taxon>
        <taxon>Sordariomycetes</taxon>
        <taxon>Sordariomycetidae</taxon>
        <taxon>Sordariales</taxon>
        <taxon>Lasiosphaeriaceae</taxon>
        <taxon>Cercophora</taxon>
    </lineage>
</organism>
<dbReference type="InterPro" id="IPR010730">
    <property type="entry name" value="HET"/>
</dbReference>
<feature type="region of interest" description="Disordered" evidence="1">
    <location>
        <begin position="209"/>
        <end position="228"/>
    </location>
</feature>
<evidence type="ECO:0000256" key="1">
    <source>
        <dbReference type="SAM" id="MobiDB-lite"/>
    </source>
</evidence>
<evidence type="ECO:0000313" key="4">
    <source>
        <dbReference type="Proteomes" id="UP001174936"/>
    </source>
</evidence>
<sequence>MPSSPARLCAYCSDLPLRKLYNLQDLDSSDRSFVSLGTVSRIRSSPCPLCRLVSHALHEAIRIDPARVRMIESEDKVSLDWSDPGSGERRAGFKLRGVTAAWLAFGVPGDNDIQSYYLSHPKANNWAYLHHRIEPQIDFSRLRGWIAKCGQGHTSCPPSATGSFANMFPGLGVLRLIDVEEGCLIETIDTVRYVALSYVWGTSVSPTTKTTKRNKSSMMRPGSLLREGKPSSRLPLTVANAMTLVRNLGFRYLWVDALCLVQNDAEDVRRGVDVMDMVYEMAYLTIIAACGHDSSAGLPGVEPGVRAAKALVHTVDDGIQMGLYTEVDQLLQTSVYESRAWTLQEHILSRRILYFLDDNVFFRCREREAIESCRDHLELTHRGGTTVWSLLPDSILMEHPLDDYASIVGYYSERALTNQGDALRAMAGIMRRFWAKLGYPMLEGLPTGAFDIFLVFLGEGLSRRSGFPSYSWAGWRGRVVFEAHVAAGGNNEWLEARTWIIWYKRSQHGSLHIPPKPVWDLAANESFPIHDLKYEGYRKRSPFKHPNLKVRSERTMPTDHIALPQWATRLGYPVLQFWTLSVFLRLGRAGGFTGNQAEILDSNGSICGHVYLDGFEDLPFFDSRNDVSEFIVLSESNHPLDYKDPMMKFEDNWKWYNVMLIEWTDGLAERRGLGKIEKDAVLLHRSCSPRPSWKEIVLG</sequence>
<dbReference type="EMBL" id="JAULSV010000003">
    <property type="protein sequence ID" value="KAK0647989.1"/>
    <property type="molecule type" value="Genomic_DNA"/>
</dbReference>
<gene>
    <name evidence="3" type="ORF">B0T16DRAFT_326494</name>
</gene>
<dbReference type="Pfam" id="PF06985">
    <property type="entry name" value="HET"/>
    <property type="match status" value="1"/>
</dbReference>
<feature type="domain" description="Heterokaryon incompatibility" evidence="2">
    <location>
        <begin position="193"/>
        <end position="345"/>
    </location>
</feature>
<proteinExistence type="predicted"/>
<dbReference type="Proteomes" id="UP001174936">
    <property type="component" value="Unassembled WGS sequence"/>
</dbReference>
<dbReference type="PANTHER" id="PTHR33112">
    <property type="entry name" value="DOMAIN PROTEIN, PUTATIVE-RELATED"/>
    <property type="match status" value="1"/>
</dbReference>
<reference evidence="3" key="1">
    <citation type="submission" date="2023-06" db="EMBL/GenBank/DDBJ databases">
        <title>Genome-scale phylogeny and comparative genomics of the fungal order Sordariales.</title>
        <authorList>
            <consortium name="Lawrence Berkeley National Laboratory"/>
            <person name="Hensen N."/>
            <person name="Bonometti L."/>
            <person name="Westerberg I."/>
            <person name="Brannstrom I.O."/>
            <person name="Guillou S."/>
            <person name="Cros-Aarteil S."/>
            <person name="Calhoun S."/>
            <person name="Haridas S."/>
            <person name="Kuo A."/>
            <person name="Mondo S."/>
            <person name="Pangilinan J."/>
            <person name="Riley R."/>
            <person name="Labutti K."/>
            <person name="Andreopoulos B."/>
            <person name="Lipzen A."/>
            <person name="Chen C."/>
            <person name="Yanf M."/>
            <person name="Daum C."/>
            <person name="Ng V."/>
            <person name="Clum A."/>
            <person name="Steindorff A."/>
            <person name="Ohm R."/>
            <person name="Martin F."/>
            <person name="Silar P."/>
            <person name="Natvig D."/>
            <person name="Lalanne C."/>
            <person name="Gautier V."/>
            <person name="Ament-Velasquez S.L."/>
            <person name="Kruys A."/>
            <person name="Hutchinson M.I."/>
            <person name="Powell A.J."/>
            <person name="Barry K."/>
            <person name="Miller A.N."/>
            <person name="Grigoriev I.V."/>
            <person name="Debuchy R."/>
            <person name="Gladieux P."/>
            <person name="Thoren M.H."/>
            <person name="Johannesson H."/>
        </authorList>
    </citation>
    <scope>NUCLEOTIDE SEQUENCE</scope>
    <source>
        <strain evidence="3">SMH2532-1</strain>
    </source>
</reference>
<name>A0AA40CSZ7_9PEZI</name>
<protein>
    <submittedName>
        <fullName evidence="3">Heterokaryon incompatibility protein-domain-containing protein</fullName>
    </submittedName>
</protein>